<feature type="transmembrane region" description="Helical" evidence="6">
    <location>
        <begin position="271"/>
        <end position="296"/>
    </location>
</feature>
<feature type="transmembrane region" description="Helical" evidence="6">
    <location>
        <begin position="76"/>
        <end position="102"/>
    </location>
</feature>
<evidence type="ECO:0000259" key="7">
    <source>
        <dbReference type="PROSITE" id="PS50928"/>
    </source>
</evidence>
<feature type="domain" description="ABC transmembrane type-1" evidence="7">
    <location>
        <begin position="77"/>
        <end position="292"/>
    </location>
</feature>
<dbReference type="GO" id="GO:0005886">
    <property type="term" value="C:plasma membrane"/>
    <property type="evidence" value="ECO:0007669"/>
    <property type="project" value="UniProtKB-SubCell"/>
</dbReference>
<dbReference type="PANTHER" id="PTHR43496:SF1">
    <property type="entry name" value="POLYGALACTURONAN_RHAMNOGALACTURONAN TRANSPORT SYSTEM PERMEASE PROTEIN YTEP"/>
    <property type="match status" value="1"/>
</dbReference>
<keyword evidence="3 6" id="KW-0812">Transmembrane</keyword>
<evidence type="ECO:0000256" key="5">
    <source>
        <dbReference type="ARBA" id="ARBA00023136"/>
    </source>
</evidence>
<keyword evidence="4 6" id="KW-1133">Transmembrane helix</keyword>
<keyword evidence="5 6" id="KW-0472">Membrane</keyword>
<dbReference type="KEGG" id="paun:MJA45_03040"/>
<evidence type="ECO:0000256" key="1">
    <source>
        <dbReference type="ARBA" id="ARBA00004141"/>
    </source>
</evidence>
<dbReference type="RefSeq" id="WP_315605830.1">
    <property type="nucleotide sequence ID" value="NZ_CP130318.1"/>
</dbReference>
<gene>
    <name evidence="8" type="ORF">MJA45_03040</name>
</gene>
<evidence type="ECO:0000256" key="4">
    <source>
        <dbReference type="ARBA" id="ARBA00022989"/>
    </source>
</evidence>
<comment type="subcellular location">
    <subcellularLocation>
        <location evidence="6">Cell membrane</location>
        <topology evidence="6">Multi-pass membrane protein</topology>
    </subcellularLocation>
    <subcellularLocation>
        <location evidence="1">Membrane</location>
        <topology evidence="1">Multi-pass membrane protein</topology>
    </subcellularLocation>
</comment>
<dbReference type="Gene3D" id="1.10.3720.10">
    <property type="entry name" value="MetI-like"/>
    <property type="match status" value="1"/>
</dbReference>
<feature type="transmembrane region" description="Helical" evidence="6">
    <location>
        <begin position="211"/>
        <end position="235"/>
    </location>
</feature>
<keyword evidence="9" id="KW-1185">Reference proteome</keyword>
<dbReference type="Proteomes" id="UP001305702">
    <property type="component" value="Chromosome"/>
</dbReference>
<protein>
    <submittedName>
        <fullName evidence="8">ABC transporter permease subunit</fullName>
    </submittedName>
</protein>
<dbReference type="CDD" id="cd06261">
    <property type="entry name" value="TM_PBP2"/>
    <property type="match status" value="1"/>
</dbReference>
<name>A0AA96LF49_9BACL</name>
<dbReference type="Pfam" id="PF00528">
    <property type="entry name" value="BPD_transp_1"/>
    <property type="match status" value="1"/>
</dbReference>
<dbReference type="PANTHER" id="PTHR43496">
    <property type="entry name" value="PROTEIN LPLB"/>
    <property type="match status" value="1"/>
</dbReference>
<organism evidence="8 9">
    <name type="scientific">Paenibacillus aurantius</name>
    <dbReference type="NCBI Taxonomy" id="2918900"/>
    <lineage>
        <taxon>Bacteria</taxon>
        <taxon>Bacillati</taxon>
        <taxon>Bacillota</taxon>
        <taxon>Bacilli</taxon>
        <taxon>Bacillales</taxon>
        <taxon>Paenibacillaceae</taxon>
        <taxon>Paenibacillus</taxon>
    </lineage>
</organism>
<proteinExistence type="inferred from homology"/>
<dbReference type="GO" id="GO:0055085">
    <property type="term" value="P:transmembrane transport"/>
    <property type="evidence" value="ECO:0007669"/>
    <property type="project" value="InterPro"/>
</dbReference>
<evidence type="ECO:0000256" key="3">
    <source>
        <dbReference type="ARBA" id="ARBA00022692"/>
    </source>
</evidence>
<evidence type="ECO:0000256" key="6">
    <source>
        <dbReference type="RuleBase" id="RU363032"/>
    </source>
</evidence>
<evidence type="ECO:0000256" key="2">
    <source>
        <dbReference type="ARBA" id="ARBA00022448"/>
    </source>
</evidence>
<sequence length="305" mass="34466">MNASLWTSMRKYKLEYALVVPGMLYFLIFHYVPIYGIIIAFKDIAPFEGLSGIFSSEWVGLKHFRDFMNSYYFWDILGNTLIISFYRIVFGFPAPIVLALLMNEVRHSGFKRVVQTIAYLPHFLSMVLLAGLVTAMLSLDGGFVNGFMGWLGFEPIPFLTDNQYFRSVLIGSGIWKEAGWGTILYLAAIAGIDQQLYEAATVDGAGRFRQIWHITLPGIRHIMVILFILSVGHILDAGFEQIYLLYSPPVYQVSDIIDTFVYRKGLVEVNYSYAAAVSLFKSVAGVILILGANYIAKRLDQEGIW</sequence>
<accession>A0AA96LF49</accession>
<dbReference type="EMBL" id="CP130318">
    <property type="protein sequence ID" value="WNQ12053.1"/>
    <property type="molecule type" value="Genomic_DNA"/>
</dbReference>
<evidence type="ECO:0000313" key="8">
    <source>
        <dbReference type="EMBL" id="WNQ12053.1"/>
    </source>
</evidence>
<feature type="transmembrane region" description="Helical" evidence="6">
    <location>
        <begin position="164"/>
        <end position="190"/>
    </location>
</feature>
<dbReference type="SUPFAM" id="SSF161098">
    <property type="entry name" value="MetI-like"/>
    <property type="match status" value="1"/>
</dbReference>
<dbReference type="PROSITE" id="PS50928">
    <property type="entry name" value="ABC_TM1"/>
    <property type="match status" value="1"/>
</dbReference>
<feature type="transmembrane region" description="Helical" evidence="6">
    <location>
        <begin position="123"/>
        <end position="144"/>
    </location>
</feature>
<feature type="transmembrane region" description="Helical" evidence="6">
    <location>
        <begin position="16"/>
        <end position="41"/>
    </location>
</feature>
<comment type="similarity">
    <text evidence="6">Belongs to the binding-protein-dependent transport system permease family.</text>
</comment>
<evidence type="ECO:0000313" key="9">
    <source>
        <dbReference type="Proteomes" id="UP001305702"/>
    </source>
</evidence>
<reference evidence="8 9" key="1">
    <citation type="submission" date="2022-02" db="EMBL/GenBank/DDBJ databases">
        <title>Paenibacillus sp. MBLB1776 Whole Genome Shotgun Sequencing.</title>
        <authorList>
            <person name="Hwang C.Y."/>
            <person name="Cho E.-S."/>
            <person name="Seo M.-J."/>
        </authorList>
    </citation>
    <scope>NUCLEOTIDE SEQUENCE [LARGE SCALE GENOMIC DNA]</scope>
    <source>
        <strain evidence="8 9">MBLB1776</strain>
    </source>
</reference>
<keyword evidence="2 6" id="KW-0813">Transport</keyword>
<dbReference type="InterPro" id="IPR000515">
    <property type="entry name" value="MetI-like"/>
</dbReference>
<dbReference type="AlphaFoldDB" id="A0AA96LF49"/>
<dbReference type="InterPro" id="IPR035906">
    <property type="entry name" value="MetI-like_sf"/>
</dbReference>